<reference evidence="2 3" key="1">
    <citation type="submission" date="2019-07" db="EMBL/GenBank/DDBJ databases">
        <title>Genomes of Cafeteria roenbergensis.</title>
        <authorList>
            <person name="Fischer M.G."/>
            <person name="Hackl T."/>
            <person name="Roman M."/>
        </authorList>
    </citation>
    <scope>NUCLEOTIDE SEQUENCE [LARGE SCALE GENOMIC DNA]</scope>
    <source>
        <strain evidence="2 3">Cflag</strain>
    </source>
</reference>
<dbReference type="Proteomes" id="UP000325113">
    <property type="component" value="Unassembled WGS sequence"/>
</dbReference>
<feature type="transmembrane region" description="Helical" evidence="1">
    <location>
        <begin position="108"/>
        <end position="129"/>
    </location>
</feature>
<dbReference type="EMBL" id="VLTM01000110">
    <property type="protein sequence ID" value="KAA0151956.1"/>
    <property type="molecule type" value="Genomic_DNA"/>
</dbReference>
<evidence type="ECO:0000313" key="3">
    <source>
        <dbReference type="Proteomes" id="UP000325113"/>
    </source>
</evidence>
<feature type="transmembrane region" description="Helical" evidence="1">
    <location>
        <begin position="141"/>
        <end position="165"/>
    </location>
</feature>
<proteinExistence type="predicted"/>
<evidence type="ECO:0000313" key="2">
    <source>
        <dbReference type="EMBL" id="KAA0151956.1"/>
    </source>
</evidence>
<keyword evidence="1" id="KW-0812">Transmembrane</keyword>
<feature type="transmembrane region" description="Helical" evidence="1">
    <location>
        <begin position="177"/>
        <end position="197"/>
    </location>
</feature>
<keyword evidence="1" id="KW-0472">Membrane</keyword>
<protein>
    <submittedName>
        <fullName evidence="2">Uncharacterized protein</fullName>
    </submittedName>
</protein>
<organism evidence="2 3">
    <name type="scientific">Cafeteria roenbergensis</name>
    <name type="common">Marine flagellate</name>
    <dbReference type="NCBI Taxonomy" id="33653"/>
    <lineage>
        <taxon>Eukaryota</taxon>
        <taxon>Sar</taxon>
        <taxon>Stramenopiles</taxon>
        <taxon>Bigyra</taxon>
        <taxon>Opalozoa</taxon>
        <taxon>Bicosoecida</taxon>
        <taxon>Cafeteriaceae</taxon>
        <taxon>Cafeteria</taxon>
    </lineage>
</organism>
<evidence type="ECO:0000256" key="1">
    <source>
        <dbReference type="SAM" id="Phobius"/>
    </source>
</evidence>
<sequence length="213" mass="22400">MSTSPSPSVSPGTIFSRQGCACMGQCMKTFDSVQEWCFTSEQGVEPPPATNVLIFVPGAKPSPGATQVEEPPCGFYSSTRQAYWDYACTNTTAAPRQLTTATGVWTTITWSAIVTTIVVYAILGAWAAYSVGKGLRAPLAGLLVWLGLMLFGTATAAIVAVALTYPLAQIYLAMPYAIPFDAAIALGISLGVMTAYAQMGQHVEAVRPSGRTA</sequence>
<gene>
    <name evidence="2" type="ORF">FNF31_06716</name>
</gene>
<accession>A0A5A8CG58</accession>
<comment type="caution">
    <text evidence="2">The sequence shown here is derived from an EMBL/GenBank/DDBJ whole genome shotgun (WGS) entry which is preliminary data.</text>
</comment>
<name>A0A5A8CG58_CAFRO</name>
<keyword evidence="1" id="KW-1133">Transmembrane helix</keyword>
<dbReference type="AlphaFoldDB" id="A0A5A8CG58"/>